<dbReference type="InterPro" id="IPR032710">
    <property type="entry name" value="NTF2-like_dom_sf"/>
</dbReference>
<keyword evidence="3" id="KW-1185">Reference proteome</keyword>
<dbReference type="AlphaFoldDB" id="A0A840I975"/>
<sequence length="132" mass="14220">MSTTAEQQQAVEAIVREADRLQSDVEGFVALLTDDAAIVNFVGRRVAGRKQIRKVMGRALASPLAQVRTRTEIVDVRFPAPGVALVNAVKHVSDGRSDAEPLGADRGNMTFVLVERDGVWKIALAQTTPIVA</sequence>
<dbReference type="InterPro" id="IPR037401">
    <property type="entry name" value="SnoaL-like"/>
</dbReference>
<protein>
    <submittedName>
        <fullName evidence="2">Uncharacterized protein (TIGR02246 family)</fullName>
    </submittedName>
</protein>
<reference evidence="2 3" key="1">
    <citation type="submission" date="2020-08" db="EMBL/GenBank/DDBJ databases">
        <title>Genomic Encyclopedia of Archaeal and Bacterial Type Strains, Phase II (KMG-II): from individual species to whole genera.</title>
        <authorList>
            <person name="Goeker M."/>
        </authorList>
    </citation>
    <scope>NUCLEOTIDE SEQUENCE [LARGE SCALE GENOMIC DNA]</scope>
    <source>
        <strain evidence="2 3">DSM 23288</strain>
    </source>
</reference>
<dbReference type="Pfam" id="PF13474">
    <property type="entry name" value="SnoaL_3"/>
    <property type="match status" value="1"/>
</dbReference>
<organism evidence="2 3">
    <name type="scientific">Conexibacter arvalis</name>
    <dbReference type="NCBI Taxonomy" id="912552"/>
    <lineage>
        <taxon>Bacteria</taxon>
        <taxon>Bacillati</taxon>
        <taxon>Actinomycetota</taxon>
        <taxon>Thermoleophilia</taxon>
        <taxon>Solirubrobacterales</taxon>
        <taxon>Conexibacteraceae</taxon>
        <taxon>Conexibacter</taxon>
    </lineage>
</organism>
<dbReference type="InterPro" id="IPR011944">
    <property type="entry name" value="Steroid_delta5-4_isomerase"/>
</dbReference>
<accession>A0A840I975</accession>
<evidence type="ECO:0000313" key="3">
    <source>
        <dbReference type="Proteomes" id="UP000585272"/>
    </source>
</evidence>
<dbReference type="EMBL" id="JACHNU010000001">
    <property type="protein sequence ID" value="MBB4660490.1"/>
    <property type="molecule type" value="Genomic_DNA"/>
</dbReference>
<proteinExistence type="predicted"/>
<dbReference type="Proteomes" id="UP000585272">
    <property type="component" value="Unassembled WGS sequence"/>
</dbReference>
<dbReference type="NCBIfam" id="TIGR02246">
    <property type="entry name" value="SgcJ/EcaC family oxidoreductase"/>
    <property type="match status" value="1"/>
</dbReference>
<evidence type="ECO:0000259" key="1">
    <source>
        <dbReference type="Pfam" id="PF13474"/>
    </source>
</evidence>
<feature type="domain" description="SnoaL-like" evidence="1">
    <location>
        <begin position="23"/>
        <end position="123"/>
    </location>
</feature>
<comment type="caution">
    <text evidence="2">The sequence shown here is derived from an EMBL/GenBank/DDBJ whole genome shotgun (WGS) entry which is preliminary data.</text>
</comment>
<dbReference type="Gene3D" id="3.10.450.50">
    <property type="match status" value="1"/>
</dbReference>
<name>A0A840I975_9ACTN</name>
<dbReference type="RefSeq" id="WP_183337869.1">
    <property type="nucleotide sequence ID" value="NZ_JACHNU010000001.1"/>
</dbReference>
<evidence type="ECO:0000313" key="2">
    <source>
        <dbReference type="EMBL" id="MBB4660490.1"/>
    </source>
</evidence>
<dbReference type="SUPFAM" id="SSF54427">
    <property type="entry name" value="NTF2-like"/>
    <property type="match status" value="1"/>
</dbReference>
<gene>
    <name evidence="2" type="ORF">BDZ31_000063</name>
</gene>